<evidence type="ECO:0000256" key="1">
    <source>
        <dbReference type="SAM" id="Phobius"/>
    </source>
</evidence>
<reference evidence="3" key="1">
    <citation type="journal article" date="2019" name="Int. J. Syst. Evol. Microbiol.">
        <title>The Global Catalogue of Microorganisms (GCM) 10K type strain sequencing project: providing services to taxonomists for standard genome sequencing and annotation.</title>
        <authorList>
            <consortium name="The Broad Institute Genomics Platform"/>
            <consortium name="The Broad Institute Genome Sequencing Center for Infectious Disease"/>
            <person name="Wu L."/>
            <person name="Ma J."/>
        </authorList>
    </citation>
    <scope>NUCLEOTIDE SEQUENCE [LARGE SCALE GENOMIC DNA]</scope>
    <source>
        <strain evidence="3">KCTC 22437</strain>
    </source>
</reference>
<keyword evidence="1" id="KW-0472">Membrane</keyword>
<sequence>MLHTISWQQYITAVLLLTAAWYAYVGLKYYLPELRAWLRIRTTDTMPPVAVAPMHAVIGGIQADQDNQSHDAEELQFGSAEPDDISEATLPKGPSDDLLAEATTLVNAFAESGTKTDFLSLLQVLLDKYEIYRDEISLKVFTAVLKPMAGILPFELSEHDLDLHWPAENYA</sequence>
<protein>
    <submittedName>
        <fullName evidence="2">Uncharacterized protein</fullName>
    </submittedName>
</protein>
<comment type="caution">
    <text evidence="2">The sequence shown here is derived from an EMBL/GenBank/DDBJ whole genome shotgun (WGS) entry which is preliminary data.</text>
</comment>
<evidence type="ECO:0000313" key="3">
    <source>
        <dbReference type="Proteomes" id="UP001597557"/>
    </source>
</evidence>
<proteinExistence type="predicted"/>
<dbReference type="RefSeq" id="WP_377183257.1">
    <property type="nucleotide sequence ID" value="NZ_JBHUPD010000001.1"/>
</dbReference>
<feature type="transmembrane region" description="Helical" evidence="1">
    <location>
        <begin position="12"/>
        <end position="31"/>
    </location>
</feature>
<name>A0ABW5YB55_9SPHI</name>
<dbReference type="EMBL" id="JBHUPD010000001">
    <property type="protein sequence ID" value="MFD2872012.1"/>
    <property type="molecule type" value="Genomic_DNA"/>
</dbReference>
<accession>A0ABW5YB55</accession>
<organism evidence="2 3">
    <name type="scientific">Mucilaginibacter ximonensis</name>
    <dbReference type="NCBI Taxonomy" id="538021"/>
    <lineage>
        <taxon>Bacteria</taxon>
        <taxon>Pseudomonadati</taxon>
        <taxon>Bacteroidota</taxon>
        <taxon>Sphingobacteriia</taxon>
        <taxon>Sphingobacteriales</taxon>
        <taxon>Sphingobacteriaceae</taxon>
        <taxon>Mucilaginibacter</taxon>
    </lineage>
</organism>
<keyword evidence="1" id="KW-1133">Transmembrane helix</keyword>
<evidence type="ECO:0000313" key="2">
    <source>
        <dbReference type="EMBL" id="MFD2872012.1"/>
    </source>
</evidence>
<keyword evidence="1" id="KW-0812">Transmembrane</keyword>
<dbReference type="Proteomes" id="UP001597557">
    <property type="component" value="Unassembled WGS sequence"/>
</dbReference>
<keyword evidence="3" id="KW-1185">Reference proteome</keyword>
<gene>
    <name evidence="2" type="ORF">ACFS5N_06000</name>
</gene>